<dbReference type="PANTHER" id="PTHR13779">
    <property type="entry name" value="WERNER HELICASE-INTERACTING PROTEIN 1 FAMILY MEMBER"/>
    <property type="match status" value="1"/>
</dbReference>
<dbReference type="Pfam" id="PF00004">
    <property type="entry name" value="AAA"/>
    <property type="match status" value="1"/>
</dbReference>
<evidence type="ECO:0000256" key="3">
    <source>
        <dbReference type="ARBA" id="ARBA00020776"/>
    </source>
</evidence>
<dbReference type="PANTHER" id="PTHR13779:SF7">
    <property type="entry name" value="ATPASE WRNIP1"/>
    <property type="match status" value="1"/>
</dbReference>
<dbReference type="AlphaFoldDB" id="A0A0B6RTB7"/>
<dbReference type="InterPro" id="IPR003593">
    <property type="entry name" value="AAA+_ATPase"/>
</dbReference>
<dbReference type="Pfam" id="PF12002">
    <property type="entry name" value="MgsA_C"/>
    <property type="match status" value="1"/>
</dbReference>
<evidence type="ECO:0000256" key="2">
    <source>
        <dbReference type="ARBA" id="ARBA00008959"/>
    </source>
</evidence>
<dbReference type="SUPFAM" id="SSF48019">
    <property type="entry name" value="post-AAA+ oligomerization domain-like"/>
    <property type="match status" value="1"/>
</dbReference>
<keyword evidence="10" id="KW-1185">Reference proteome</keyword>
<accession>A0A0B6RTB7</accession>
<dbReference type="GO" id="GO:0017116">
    <property type="term" value="F:single-stranded DNA helicase activity"/>
    <property type="evidence" value="ECO:0007669"/>
    <property type="project" value="TreeGrafter"/>
</dbReference>
<comment type="function">
    <text evidence="1">DNA-dependent ATPase that plays important roles in cellular responses to stalled DNA replication processes.</text>
</comment>
<dbReference type="HOGENOM" id="CLU_017985_0_3_4"/>
<dbReference type="SUPFAM" id="SSF52540">
    <property type="entry name" value="P-loop containing nucleoside triphosphate hydrolases"/>
    <property type="match status" value="1"/>
</dbReference>
<dbReference type="SMART" id="SM00382">
    <property type="entry name" value="AAA"/>
    <property type="match status" value="1"/>
</dbReference>
<keyword evidence="4" id="KW-0235">DNA replication</keyword>
<keyword evidence="6" id="KW-0067">ATP-binding</keyword>
<dbReference type="InterPro" id="IPR008921">
    <property type="entry name" value="DNA_pol3_clamp-load_cplx_C"/>
</dbReference>
<keyword evidence="5" id="KW-0547">Nucleotide-binding</keyword>
<gene>
    <name evidence="9" type="primary">rarA</name>
    <name evidence="9" type="ORF">BGL_1c08300</name>
</gene>
<dbReference type="GO" id="GO:0008047">
    <property type="term" value="F:enzyme activator activity"/>
    <property type="evidence" value="ECO:0007669"/>
    <property type="project" value="TreeGrafter"/>
</dbReference>
<dbReference type="Gene3D" id="1.10.8.60">
    <property type="match status" value="1"/>
</dbReference>
<comment type="similarity">
    <text evidence="2">Belongs to the AAA ATPase family. RarA/MGS1/WRNIP1 subfamily.</text>
</comment>
<feature type="domain" description="AAA+ ATPase" evidence="8">
    <location>
        <begin position="100"/>
        <end position="217"/>
    </location>
</feature>
<dbReference type="Gene3D" id="1.20.272.10">
    <property type="match status" value="1"/>
</dbReference>
<dbReference type="Gene3D" id="1.10.3710.10">
    <property type="entry name" value="DNA polymerase III clamp loader subunits, C-terminal domain"/>
    <property type="match status" value="1"/>
</dbReference>
<evidence type="ECO:0000256" key="7">
    <source>
        <dbReference type="SAM" id="MobiDB-lite"/>
    </source>
</evidence>
<feature type="region of interest" description="Disordered" evidence="7">
    <location>
        <begin position="1"/>
        <end position="24"/>
    </location>
</feature>
<dbReference type="Proteomes" id="UP000031838">
    <property type="component" value="Chromosome 1"/>
</dbReference>
<dbReference type="Pfam" id="PF16193">
    <property type="entry name" value="AAA_assoc_2"/>
    <property type="match status" value="1"/>
</dbReference>
<dbReference type="GO" id="GO:0006261">
    <property type="term" value="P:DNA-templated DNA replication"/>
    <property type="evidence" value="ECO:0007669"/>
    <property type="project" value="TreeGrafter"/>
</dbReference>
<dbReference type="CDD" id="cd18139">
    <property type="entry name" value="HLD_clamp_RarA"/>
    <property type="match status" value="1"/>
</dbReference>
<dbReference type="GO" id="GO:0005524">
    <property type="term" value="F:ATP binding"/>
    <property type="evidence" value="ECO:0007669"/>
    <property type="project" value="UniProtKB-KW"/>
</dbReference>
<evidence type="ECO:0000313" key="10">
    <source>
        <dbReference type="Proteomes" id="UP000031838"/>
    </source>
</evidence>
<dbReference type="GO" id="GO:0000731">
    <property type="term" value="P:DNA synthesis involved in DNA repair"/>
    <property type="evidence" value="ECO:0007669"/>
    <property type="project" value="TreeGrafter"/>
</dbReference>
<evidence type="ECO:0000313" key="9">
    <source>
        <dbReference type="EMBL" id="AJK45364.1"/>
    </source>
</evidence>
<dbReference type="InterPro" id="IPR027417">
    <property type="entry name" value="P-loop_NTPase"/>
</dbReference>
<dbReference type="EMBL" id="CP002580">
    <property type="protein sequence ID" value="AJK45364.1"/>
    <property type="molecule type" value="Genomic_DNA"/>
</dbReference>
<dbReference type="FunFam" id="3.40.50.300:FF:000137">
    <property type="entry name" value="Replication-associated recombination protein A"/>
    <property type="match status" value="1"/>
</dbReference>
<name>A0A0B6RTB7_BURPL</name>
<dbReference type="Gene3D" id="3.40.50.300">
    <property type="entry name" value="P-loop containing nucleotide triphosphate hydrolases"/>
    <property type="match status" value="1"/>
</dbReference>
<dbReference type="InterPro" id="IPR032423">
    <property type="entry name" value="AAA_assoc_2"/>
</dbReference>
<dbReference type="InterPro" id="IPR003959">
    <property type="entry name" value="ATPase_AAA_core"/>
</dbReference>
<dbReference type="FunFam" id="1.20.272.10:FF:000001">
    <property type="entry name" value="Putative AAA family ATPase"/>
    <property type="match status" value="1"/>
</dbReference>
<reference evidence="9 10" key="2">
    <citation type="journal article" date="2016" name="Appl. Microbiol. Biotechnol.">
        <title>Mutations improving production and secretion of extracellular lipase by Burkholderia glumae PG1.</title>
        <authorList>
            <person name="Knapp A."/>
            <person name="Voget S."/>
            <person name="Gao R."/>
            <person name="Zaburannyi N."/>
            <person name="Krysciak D."/>
            <person name="Breuer M."/>
            <person name="Hauer B."/>
            <person name="Streit W.R."/>
            <person name="Muller R."/>
            <person name="Daniel R."/>
            <person name="Jaeger K.E."/>
        </authorList>
    </citation>
    <scope>NUCLEOTIDE SEQUENCE [LARGE SCALE GENOMIC DNA]</scope>
    <source>
        <strain evidence="9 10">PG1</strain>
    </source>
</reference>
<evidence type="ECO:0000259" key="8">
    <source>
        <dbReference type="SMART" id="SM00382"/>
    </source>
</evidence>
<organism evidence="9 10">
    <name type="scientific">Burkholderia plantarii</name>
    <dbReference type="NCBI Taxonomy" id="41899"/>
    <lineage>
        <taxon>Bacteria</taxon>
        <taxon>Pseudomonadati</taxon>
        <taxon>Pseudomonadota</taxon>
        <taxon>Betaproteobacteria</taxon>
        <taxon>Burkholderiales</taxon>
        <taxon>Burkholderiaceae</taxon>
        <taxon>Burkholderia</taxon>
    </lineage>
</organism>
<dbReference type="CDD" id="cd00009">
    <property type="entry name" value="AAA"/>
    <property type="match status" value="1"/>
</dbReference>
<dbReference type="GO" id="GO:0016887">
    <property type="term" value="F:ATP hydrolysis activity"/>
    <property type="evidence" value="ECO:0007669"/>
    <property type="project" value="InterPro"/>
</dbReference>
<evidence type="ECO:0000256" key="1">
    <source>
        <dbReference type="ARBA" id="ARBA00002393"/>
    </source>
</evidence>
<feature type="compositionally biased region" description="Basic residues" evidence="7">
    <location>
        <begin position="10"/>
        <end position="22"/>
    </location>
</feature>
<protein>
    <recommendedName>
        <fullName evidence="3">Replication-associated recombination protein A</fullName>
    </recommendedName>
</protein>
<dbReference type="GO" id="GO:0003677">
    <property type="term" value="F:DNA binding"/>
    <property type="evidence" value="ECO:0007669"/>
    <property type="project" value="InterPro"/>
</dbReference>
<proteinExistence type="inferred from homology"/>
<dbReference type="FunFam" id="1.10.3710.10:FF:000001">
    <property type="entry name" value="Replication-associated recombination protein A"/>
    <property type="match status" value="1"/>
</dbReference>
<reference evidence="10" key="1">
    <citation type="submission" date="2011-03" db="EMBL/GenBank/DDBJ databases">
        <authorList>
            <person name="Voget S."/>
            <person name="Streit W.R."/>
            <person name="Jaeger K.E."/>
            <person name="Daniel R."/>
        </authorList>
    </citation>
    <scope>NUCLEOTIDE SEQUENCE [LARGE SCALE GENOMIC DNA]</scope>
    <source>
        <strain evidence="10">PG1</strain>
    </source>
</reference>
<evidence type="ECO:0000256" key="5">
    <source>
        <dbReference type="ARBA" id="ARBA00022741"/>
    </source>
</evidence>
<evidence type="ECO:0000256" key="4">
    <source>
        <dbReference type="ARBA" id="ARBA00022705"/>
    </source>
</evidence>
<dbReference type="InterPro" id="IPR021886">
    <property type="entry name" value="MgsA_C"/>
</dbReference>
<dbReference type="KEGG" id="bgp:BGL_1c08300"/>
<sequence length="490" mass="54205">MGRGGGNAALRRRSRCRARTRTRPSGQRCAARAAVIMSRCAAMDVARHNVGVEVMADLFEVEPRRPLAEALRPKTLAEVIGQTHLLGDGKPLRLAFESGKPHSMILWGPPGVGKTTLARLTAHAFDCEFIAISAVLGGVKDIRESMEQARDTLNRSGRHTILFVDEIHRFNKSQQDALLPFVESGLVTFIGATTENPSFEVNSALLSRAQVYVLKSLSDDELRQLLARAQQIALDGLEFEPLAVDTLIGYADGDARRFLNLLEQAQTAALSARTNRIDADFVASAMTLNARRFDKGGDNFYDQISALHKSVRGSNPDAALYWFCRMLDGGADPKYLSRRIVRMAWEDIGLADPRAMQVANDAAATFERLGSPEGELALGQAVIYLACAAKSNAGYNAFNAAMAFVRQDKSREVPVHLRNAPTKLMKELGYGHEYRYAHDEPNAYAAGETYFPDDMREPRWYQPVPRGLETKIAEKLAWLRELDREAGKPE</sequence>
<evidence type="ECO:0000256" key="6">
    <source>
        <dbReference type="ARBA" id="ARBA00022840"/>
    </source>
</evidence>
<dbReference type="InterPro" id="IPR051314">
    <property type="entry name" value="AAA_ATPase_RarA/MGS1/WRNIP1"/>
</dbReference>